<evidence type="ECO:0000256" key="1">
    <source>
        <dbReference type="ARBA" id="ARBA00022737"/>
    </source>
</evidence>
<dbReference type="InterPro" id="IPR002110">
    <property type="entry name" value="Ankyrin_rpt"/>
</dbReference>
<evidence type="ECO:0000256" key="2">
    <source>
        <dbReference type="ARBA" id="ARBA00023043"/>
    </source>
</evidence>
<feature type="domain" description="U-box" evidence="3">
    <location>
        <begin position="57"/>
        <end position="103"/>
    </location>
</feature>
<dbReference type="Pfam" id="PF04564">
    <property type="entry name" value="U-box"/>
    <property type="match status" value="1"/>
</dbReference>
<dbReference type="InterPro" id="IPR003613">
    <property type="entry name" value="Ubox_domain"/>
</dbReference>
<keyword evidence="1" id="KW-0677">Repeat</keyword>
<dbReference type="GO" id="GO:0016567">
    <property type="term" value="P:protein ubiquitination"/>
    <property type="evidence" value="ECO:0007669"/>
    <property type="project" value="InterPro"/>
</dbReference>
<dbReference type="SUPFAM" id="SSF57850">
    <property type="entry name" value="RING/U-box"/>
    <property type="match status" value="1"/>
</dbReference>
<name>A0A7D3QWH0_9VIRU</name>
<protein>
    <submittedName>
        <fullName evidence="4">Ankyrin repeat domain-containing protein</fullName>
    </submittedName>
</protein>
<accession>A0A7D3QWH0</accession>
<evidence type="ECO:0000259" key="3">
    <source>
        <dbReference type="Pfam" id="PF04564"/>
    </source>
</evidence>
<keyword evidence="5" id="KW-1185">Reference proteome</keyword>
<gene>
    <name evidence="4" type="ORF">Fadolivirus_1_142</name>
</gene>
<dbReference type="SMART" id="SM00248">
    <property type="entry name" value="ANK"/>
    <property type="match status" value="5"/>
</dbReference>
<dbReference type="GO" id="GO:0004842">
    <property type="term" value="F:ubiquitin-protein transferase activity"/>
    <property type="evidence" value="ECO:0007669"/>
    <property type="project" value="InterPro"/>
</dbReference>
<dbReference type="Gene3D" id="3.30.40.10">
    <property type="entry name" value="Zinc/RING finger domain, C3HC4 (zinc finger)"/>
    <property type="match status" value="1"/>
</dbReference>
<organism evidence="4 5">
    <name type="scientific">Fadolivirus FV1/VV64</name>
    <dbReference type="NCBI Taxonomy" id="3070911"/>
    <lineage>
        <taxon>Viruses</taxon>
        <taxon>Varidnaviria</taxon>
        <taxon>Bamfordvirae</taxon>
        <taxon>Nucleocytoviricota</taxon>
        <taxon>Megaviricetes</taxon>
        <taxon>Imitervirales</taxon>
        <taxon>Mimiviridae</taxon>
        <taxon>Klosneuvirinae</taxon>
        <taxon>Fadolivirus</taxon>
        <taxon>Fadolivirus algeromassiliense</taxon>
    </lineage>
</organism>
<dbReference type="Gene3D" id="1.25.40.20">
    <property type="entry name" value="Ankyrin repeat-containing domain"/>
    <property type="match status" value="2"/>
</dbReference>
<dbReference type="Pfam" id="PF12796">
    <property type="entry name" value="Ank_2"/>
    <property type="match status" value="1"/>
</dbReference>
<reference evidence="4 5" key="1">
    <citation type="submission" date="2020-04" db="EMBL/GenBank/DDBJ databases">
        <title>Advantages and limits of metagenomic assembly and binning of a giant virus.</title>
        <authorList>
            <person name="Schulz F."/>
            <person name="Andreani J."/>
            <person name="Francis R."/>
            <person name="Boudjemaa H."/>
            <person name="Bou Khalil J.Y."/>
            <person name="Lee J."/>
            <person name="La Scola B."/>
            <person name="Woyke T."/>
        </authorList>
    </citation>
    <scope>NUCLEOTIDE SEQUENCE [LARGE SCALE GENOMIC DNA]</scope>
    <source>
        <strain evidence="4 5">FV1/VV64</strain>
    </source>
</reference>
<dbReference type="SUPFAM" id="SSF48403">
    <property type="entry name" value="Ankyrin repeat"/>
    <property type="match status" value="1"/>
</dbReference>
<dbReference type="EMBL" id="MT418680">
    <property type="protein sequence ID" value="QKF93600.1"/>
    <property type="molecule type" value="Genomic_DNA"/>
</dbReference>
<dbReference type="PANTHER" id="PTHR24198">
    <property type="entry name" value="ANKYRIN REPEAT AND PROTEIN KINASE DOMAIN-CONTAINING PROTEIN"/>
    <property type="match status" value="1"/>
</dbReference>
<dbReference type="PROSITE" id="PS50088">
    <property type="entry name" value="ANK_REPEAT"/>
    <property type="match status" value="1"/>
</dbReference>
<dbReference type="InterPro" id="IPR036770">
    <property type="entry name" value="Ankyrin_rpt-contain_sf"/>
</dbReference>
<proteinExistence type="predicted"/>
<dbReference type="Proteomes" id="UP001162001">
    <property type="component" value="Segment"/>
</dbReference>
<evidence type="ECO:0000313" key="4">
    <source>
        <dbReference type="EMBL" id="QKF93600.1"/>
    </source>
</evidence>
<dbReference type="InterPro" id="IPR013083">
    <property type="entry name" value="Znf_RING/FYVE/PHD"/>
</dbReference>
<dbReference type="PANTHER" id="PTHR24198:SF165">
    <property type="entry name" value="ANKYRIN REPEAT-CONTAINING PROTEIN-RELATED"/>
    <property type="match status" value="1"/>
</dbReference>
<dbReference type="PROSITE" id="PS50297">
    <property type="entry name" value="ANK_REP_REGION"/>
    <property type="match status" value="1"/>
</dbReference>
<sequence length="451" mass="52426">MELSDTDFVDFSTKDTQDDGMLVSFAEPIVKGKKKQQKDKNIQLRDFLEENLQGVVKCPITCCTFFNPIIASDGFVYESSQMDKLLKGYHPKSPFTREKLSKEYKRIELINKLIDFGDKYGLEICGDKFIMSNSFEDSFDIICSAIENGSYDEVMKFDKFILAHVDFNNRTFCQVMLQAKFSNNEGYIKCIQYILEHSTDITFKWGSTNILHLFCRLCMFPSLIDYLIKYIKTTLKLNLSEFNVPDSTGRTPIYYLFERGYKELIECAFNSGINFTNEMLMLTSILIQTYKDEQSLFKMIDKLPDINQSYNGASLLFTAIRHQKINVVTYLLNKNADITIKNNNNLNAIHYAVQYGGAAIAKLLLDRCTNYEDEAFDGWRLIHMACYYSTRDVIEYLLDRDVRINTMISKFNGQDKQYLPINLLELNTRLKDGDFDHLMEFMIQLMEIQSI</sequence>
<evidence type="ECO:0000313" key="5">
    <source>
        <dbReference type="Proteomes" id="UP001162001"/>
    </source>
</evidence>
<keyword evidence="2" id="KW-0040">ANK repeat</keyword>